<dbReference type="KEGG" id="svt:SVTN_37685"/>
<dbReference type="InterPro" id="IPR011256">
    <property type="entry name" value="Reg_factor_effector_dom_sf"/>
</dbReference>
<sequence length="147" mass="16249">MELEPETTAVVRGVVALSEVRTFFDEAFAALGRVLRRQQVPPKSAAFGMYHEGPGEKRDLEVGFVTGREVRAEDGVVTGELPGGRVARVTHHGGFDGLGESWERLGAWIRAQGLRGGQDRWETYVTQPTADTDPRDLRTELNWTIAD</sequence>
<reference evidence="2 3" key="1">
    <citation type="submission" date="2014-12" db="EMBL/GenBank/DDBJ databases">
        <title>Complete genome sequence of Streptomyces vietnamensis strain GIMV4.0001, a genetic manipulable producer of the benzoisochromanequinone antibiotic granaticin.</title>
        <authorList>
            <person name="Deng M.R."/>
            <person name="Guo J."/>
            <person name="Ma L.Y."/>
            <person name="Feng G.D."/>
            <person name="Mo C.Y."/>
            <person name="Zhu H.H."/>
        </authorList>
    </citation>
    <scope>NUCLEOTIDE SEQUENCE [LARGE SCALE GENOMIC DNA]</scope>
    <source>
        <strain evidence="3">GIMV4.0001</strain>
    </source>
</reference>
<accession>A0A0B5I8A6</accession>
<dbReference type="Pfam" id="PF06445">
    <property type="entry name" value="GyrI-like"/>
    <property type="match status" value="1"/>
</dbReference>
<proteinExistence type="predicted"/>
<protein>
    <submittedName>
        <fullName evidence="2">AraC family transcriptional regulator</fullName>
    </submittedName>
</protein>
<evidence type="ECO:0000313" key="2">
    <source>
        <dbReference type="EMBL" id="AJF70250.1"/>
    </source>
</evidence>
<evidence type="ECO:0000259" key="1">
    <source>
        <dbReference type="SMART" id="SM00871"/>
    </source>
</evidence>
<evidence type="ECO:0000313" key="3">
    <source>
        <dbReference type="Proteomes" id="UP000031774"/>
    </source>
</evidence>
<dbReference type="InterPro" id="IPR010499">
    <property type="entry name" value="AraC_E-bd"/>
</dbReference>
<dbReference type="Gene3D" id="3.20.80.10">
    <property type="entry name" value="Regulatory factor, effector binding domain"/>
    <property type="match status" value="1"/>
</dbReference>
<dbReference type="AlphaFoldDB" id="A0A0B5I8A6"/>
<dbReference type="InterPro" id="IPR029442">
    <property type="entry name" value="GyrI-like"/>
</dbReference>
<dbReference type="HOGENOM" id="CLU_113664_2_0_11"/>
<feature type="domain" description="AraC effector-binding" evidence="1">
    <location>
        <begin position="1"/>
        <end position="146"/>
    </location>
</feature>
<name>A0A0B5I8A6_9ACTN</name>
<organism evidence="2 3">
    <name type="scientific">Streptomyces vietnamensis</name>
    <dbReference type="NCBI Taxonomy" id="362257"/>
    <lineage>
        <taxon>Bacteria</taxon>
        <taxon>Bacillati</taxon>
        <taxon>Actinomycetota</taxon>
        <taxon>Actinomycetes</taxon>
        <taxon>Kitasatosporales</taxon>
        <taxon>Streptomycetaceae</taxon>
        <taxon>Streptomyces</taxon>
    </lineage>
</organism>
<gene>
    <name evidence="2" type="ORF">SVTN_37685</name>
</gene>
<keyword evidence="3" id="KW-1185">Reference proteome</keyword>
<dbReference type="SUPFAM" id="SSF55136">
    <property type="entry name" value="Probable bacterial effector-binding domain"/>
    <property type="match status" value="1"/>
</dbReference>
<dbReference type="Proteomes" id="UP000031774">
    <property type="component" value="Chromosome"/>
</dbReference>
<dbReference type="EMBL" id="CP010407">
    <property type="protein sequence ID" value="AJF70250.1"/>
    <property type="molecule type" value="Genomic_DNA"/>
</dbReference>
<dbReference type="SMART" id="SM00871">
    <property type="entry name" value="AraC_E_bind"/>
    <property type="match status" value="1"/>
</dbReference>